<dbReference type="OrthoDB" id="1922282at2759"/>
<dbReference type="RefSeq" id="XP_034098222.1">
    <property type="nucleotide sequence ID" value="XM_034242331.1"/>
</dbReference>
<evidence type="ECO:0000259" key="1">
    <source>
        <dbReference type="Pfam" id="PF09350"/>
    </source>
</evidence>
<evidence type="ECO:0000313" key="3">
    <source>
        <dbReference type="RefSeq" id="XP_034098222.1"/>
    </source>
</evidence>
<dbReference type="Proteomes" id="UP000515160">
    <property type="component" value="Chromosome 2L"/>
</dbReference>
<proteinExistence type="predicted"/>
<accession>A0A6P8XG88</accession>
<name>A0A6P8XG88_DROAB</name>
<reference evidence="3" key="1">
    <citation type="submission" date="2025-08" db="UniProtKB">
        <authorList>
            <consortium name="RefSeq"/>
        </authorList>
    </citation>
    <scope>IDENTIFICATION</scope>
    <source>
        <strain evidence="3">15112-1751.03</strain>
        <tissue evidence="3">Whole Adult</tissue>
    </source>
</reference>
<dbReference type="AlphaFoldDB" id="A0A6P8XG88"/>
<dbReference type="InterPro" id="IPR052573">
    <property type="entry name" value="DnaJ_C_subfamily_28"/>
</dbReference>
<feature type="domain" description="DnaJ homologue subfamily C member 28 conserved" evidence="1">
    <location>
        <begin position="47"/>
        <end position="115"/>
    </location>
</feature>
<gene>
    <name evidence="3" type="primary">LOC117563799</name>
</gene>
<sequence length="222" mass="25829">MKAQERVLEHRIEKAAAGESDLMQKKPGGGSYYGKHAIKTKYGIERVVEDLIQEAMSKGDFNNLNGAGKPLSTAQMQNPYLDFTTHKLNKIMLDNGFTPEWIMMSRDIREAVQELKQQIRKERSFYGDWPLTNSDQQAAWQSFAQLHEEQVRELNKLIDKYNLIVPILENQFFRQHLDKLAESIFKEPNLQRNLPRPKQSVKSKSEVKERNFMVTFFSSMGF</sequence>
<dbReference type="Pfam" id="PF09350">
    <property type="entry name" value="DJC28_CD"/>
    <property type="match status" value="1"/>
</dbReference>
<evidence type="ECO:0000313" key="2">
    <source>
        <dbReference type="Proteomes" id="UP000515160"/>
    </source>
</evidence>
<dbReference type="PANTHER" id="PTHR39158:SF1">
    <property type="entry name" value="DNAJ HOMOLOG SUBFAMILY C MEMBER 28"/>
    <property type="match status" value="1"/>
</dbReference>
<dbReference type="InterPro" id="IPR018961">
    <property type="entry name" value="DnaJ_homolog_subfam-C_membr-28"/>
</dbReference>
<organism evidence="2 3">
    <name type="scientific">Drosophila albomicans</name>
    <name type="common">Fruit fly</name>
    <dbReference type="NCBI Taxonomy" id="7291"/>
    <lineage>
        <taxon>Eukaryota</taxon>
        <taxon>Metazoa</taxon>
        <taxon>Ecdysozoa</taxon>
        <taxon>Arthropoda</taxon>
        <taxon>Hexapoda</taxon>
        <taxon>Insecta</taxon>
        <taxon>Pterygota</taxon>
        <taxon>Neoptera</taxon>
        <taxon>Endopterygota</taxon>
        <taxon>Diptera</taxon>
        <taxon>Brachycera</taxon>
        <taxon>Muscomorpha</taxon>
        <taxon>Ephydroidea</taxon>
        <taxon>Drosophilidae</taxon>
        <taxon>Drosophila</taxon>
    </lineage>
</organism>
<protein>
    <submittedName>
        <fullName evidence="3">DnaJ homolog subfamily C member 28-like</fullName>
    </submittedName>
</protein>
<dbReference type="GeneID" id="117563799"/>
<keyword evidence="2" id="KW-1185">Reference proteome</keyword>
<dbReference type="PANTHER" id="PTHR39158">
    <property type="entry name" value="OS08G0560600 PROTEIN"/>
    <property type="match status" value="1"/>
</dbReference>